<comment type="caution">
    <text evidence="1">The sequence shown here is derived from an EMBL/GenBank/DDBJ whole genome shotgun (WGS) entry which is preliminary data.</text>
</comment>
<dbReference type="RefSeq" id="WP_200504356.1">
    <property type="nucleotide sequence ID" value="NZ_JAEHFX010000001.1"/>
</dbReference>
<dbReference type="EMBL" id="JAEHFX010000001">
    <property type="protein sequence ID" value="MBK0401742.1"/>
    <property type="molecule type" value="Genomic_DNA"/>
</dbReference>
<sequence length="225" mass="26408">MAYPLNVFMGPEPLVTLSYNANGQVSKRQGGFIQINPNTGFGSAFRPELYEDITHKGREIIITQKDPELNFGNEPKRVFLNFYGQIHKIIRHNAMNTSHPYDTTLFFYAGHRLSYTQHKDRNISTIKRFFFDAAGNLQKTETLSFDHYLQDTIYTETETFGDYDQAPNQLKSLAIFEEVFLRTLSNHNFRSYTRHRKNRNGFVYESVNKSWTFNYDQNGYAIFYE</sequence>
<organism evidence="1 2">
    <name type="scientific">Adhaeribacter terrigena</name>
    <dbReference type="NCBI Taxonomy" id="2793070"/>
    <lineage>
        <taxon>Bacteria</taxon>
        <taxon>Pseudomonadati</taxon>
        <taxon>Bacteroidota</taxon>
        <taxon>Cytophagia</taxon>
        <taxon>Cytophagales</taxon>
        <taxon>Hymenobacteraceae</taxon>
        <taxon>Adhaeribacter</taxon>
    </lineage>
</organism>
<protein>
    <recommendedName>
        <fullName evidence="3">YD repeat-containing protein</fullName>
    </recommendedName>
</protein>
<reference evidence="1 2" key="1">
    <citation type="submission" date="2020-12" db="EMBL/GenBank/DDBJ databases">
        <title>Bacterial novel species Adhaeribacter sp. BT258 isolated from soil.</title>
        <authorList>
            <person name="Jung H.-Y."/>
        </authorList>
    </citation>
    <scope>NUCLEOTIDE SEQUENCE [LARGE SCALE GENOMIC DNA]</scope>
    <source>
        <strain evidence="1 2">BT258</strain>
    </source>
</reference>
<proteinExistence type="predicted"/>
<dbReference type="Proteomes" id="UP000644147">
    <property type="component" value="Unassembled WGS sequence"/>
</dbReference>
<gene>
    <name evidence="1" type="ORF">I5M27_02020</name>
</gene>
<accession>A0ABS1BX67</accession>
<evidence type="ECO:0000313" key="2">
    <source>
        <dbReference type="Proteomes" id="UP000644147"/>
    </source>
</evidence>
<keyword evidence="2" id="KW-1185">Reference proteome</keyword>
<evidence type="ECO:0000313" key="1">
    <source>
        <dbReference type="EMBL" id="MBK0401742.1"/>
    </source>
</evidence>
<evidence type="ECO:0008006" key="3">
    <source>
        <dbReference type="Google" id="ProtNLM"/>
    </source>
</evidence>
<name>A0ABS1BX67_9BACT</name>